<reference evidence="1" key="1">
    <citation type="submission" date="2019-01" db="EMBL/GenBank/DDBJ databases">
        <title>Draft genome sequences of three monokaryotic isolates of the white-rot basidiomycete fungus Dichomitus squalens.</title>
        <authorList>
            <consortium name="DOE Joint Genome Institute"/>
            <person name="Lopez S.C."/>
            <person name="Andreopoulos B."/>
            <person name="Pangilinan J."/>
            <person name="Lipzen A."/>
            <person name="Riley R."/>
            <person name="Ahrendt S."/>
            <person name="Ng V."/>
            <person name="Barry K."/>
            <person name="Daum C."/>
            <person name="Grigoriev I.V."/>
            <person name="Hilden K.S."/>
            <person name="Makela M.R."/>
            <person name="de Vries R.P."/>
        </authorList>
    </citation>
    <scope>NUCLEOTIDE SEQUENCE [LARGE SCALE GENOMIC DNA]</scope>
    <source>
        <strain evidence="1">OM18370.1</strain>
    </source>
</reference>
<organism evidence="1">
    <name type="scientific">Dichomitus squalens</name>
    <dbReference type="NCBI Taxonomy" id="114155"/>
    <lineage>
        <taxon>Eukaryota</taxon>
        <taxon>Fungi</taxon>
        <taxon>Dikarya</taxon>
        <taxon>Basidiomycota</taxon>
        <taxon>Agaricomycotina</taxon>
        <taxon>Agaricomycetes</taxon>
        <taxon>Polyporales</taxon>
        <taxon>Polyporaceae</taxon>
        <taxon>Dichomitus</taxon>
    </lineage>
</organism>
<name>A0A4Q9M7C7_9APHY</name>
<accession>A0A4Q9M7C7</accession>
<evidence type="ECO:0000313" key="1">
    <source>
        <dbReference type="EMBL" id="TBU22819.1"/>
    </source>
</evidence>
<dbReference type="EMBL" id="ML143525">
    <property type="protein sequence ID" value="TBU22819.1"/>
    <property type="molecule type" value="Genomic_DNA"/>
</dbReference>
<gene>
    <name evidence="1" type="ORF">BD311DRAFT_769693</name>
</gene>
<protein>
    <submittedName>
        <fullName evidence="1">Uncharacterized protein</fullName>
    </submittedName>
</protein>
<dbReference type="AlphaFoldDB" id="A0A4Q9M7C7"/>
<proteinExistence type="predicted"/>
<dbReference type="Proteomes" id="UP000292957">
    <property type="component" value="Unassembled WGS sequence"/>
</dbReference>
<dbReference type="PROSITE" id="PS51257">
    <property type="entry name" value="PROKAR_LIPOPROTEIN"/>
    <property type="match status" value="1"/>
</dbReference>
<sequence>MWRRSKPLPVVSPSRQHRFCTRFLCAYAATSGCTLVRAVVPSGGSVMSGHHLDFILIGQVPRTSRDGDHRGMHCEAERIVEQHAKPAGWGRSALLVWSDNSA</sequence>